<keyword evidence="2" id="KW-1185">Reference proteome</keyword>
<sequence length="66" mass="7919">MKQFYGYLIARNFIFESNFLLLAYSNPPFIAMFENLLVQNMAMLYRQTKPINDNYYENTIHTRTSP</sequence>
<proteinExistence type="predicted"/>
<evidence type="ECO:0000313" key="1">
    <source>
        <dbReference type="EMBL" id="SNS15014.1"/>
    </source>
</evidence>
<dbReference type="Proteomes" id="UP000198480">
    <property type="component" value="Unassembled WGS sequence"/>
</dbReference>
<reference evidence="2" key="1">
    <citation type="submission" date="2017-06" db="EMBL/GenBank/DDBJ databases">
        <authorList>
            <person name="Varghese N."/>
            <person name="Submissions S."/>
        </authorList>
    </citation>
    <scope>NUCLEOTIDE SEQUENCE [LARGE SCALE GENOMIC DNA]</scope>
    <source>
        <strain evidence="2">5C</strain>
    </source>
</reference>
<dbReference type="EMBL" id="FZOK01000004">
    <property type="protein sequence ID" value="SNS15014.1"/>
    <property type="molecule type" value="Genomic_DNA"/>
</dbReference>
<accession>A0A239C6G1</accession>
<dbReference type="AlphaFoldDB" id="A0A239C6G1"/>
<organism evidence="1 2">
    <name type="scientific">Belliella buryatensis</name>
    <dbReference type="NCBI Taxonomy" id="1500549"/>
    <lineage>
        <taxon>Bacteria</taxon>
        <taxon>Pseudomonadati</taxon>
        <taxon>Bacteroidota</taxon>
        <taxon>Cytophagia</taxon>
        <taxon>Cytophagales</taxon>
        <taxon>Cyclobacteriaceae</taxon>
        <taxon>Belliella</taxon>
    </lineage>
</organism>
<name>A0A239C6G1_9BACT</name>
<protein>
    <submittedName>
        <fullName evidence="1">Uncharacterized protein</fullName>
    </submittedName>
</protein>
<evidence type="ECO:0000313" key="2">
    <source>
        <dbReference type="Proteomes" id="UP000198480"/>
    </source>
</evidence>
<gene>
    <name evidence="1" type="ORF">SAMN06295967_10477</name>
</gene>